<organism evidence="5 6">
    <name type="scientific">Cochliobolus sativus</name>
    <name type="common">Common root rot and spot blotch fungus</name>
    <name type="synonym">Bipolaris sorokiniana</name>
    <dbReference type="NCBI Taxonomy" id="45130"/>
    <lineage>
        <taxon>Eukaryota</taxon>
        <taxon>Fungi</taxon>
        <taxon>Dikarya</taxon>
        <taxon>Ascomycota</taxon>
        <taxon>Pezizomycotina</taxon>
        <taxon>Dothideomycetes</taxon>
        <taxon>Pleosporomycetidae</taxon>
        <taxon>Pleosporales</taxon>
        <taxon>Pleosporineae</taxon>
        <taxon>Pleosporaceae</taxon>
        <taxon>Bipolaris</taxon>
    </lineage>
</organism>
<sequence length="878" mass="99989">MQGNPYQSSSPEHGRKVAIPKLPPRPGKEKQEKVDKEDRVARACKACRKRKVRCSGETPRCATCERAGSVCVYDSARRDRLGEAMRLNQDLINLLRALEGRVGDADKKTINEVLQNVEDDLVSLDSVQLSKTLGKRPREQSSGEKEPETINHGEAFVTASVGSNEDLDFLDEDLMRSREARETGYIGQNSEVQWLRSVQRQAERGNTNPQGQRHGPPGSSSKAVNERVEALHERRQNTKQGSMQHTTDATFYLDSDDIEIDIAVDPYEMPEPGVAENLFNCYLETVHSTFPLMPVNFEGQFRRYIQSTKQKRQYEIPPKWRITMNLLFAIGAKYSQLIGAPWRGDERDHLIYMTRAVHLLRLSDPIVLIAAPTMDRVQATGALAFYFLAIGHVSRAWIMIGVSIRLALALGLHLRNENTALDDSKKEPLVRTWWCLHAIECLVSSITGRPPVIGHEDCTISLPKSNPGPPNPDDSSSRQSSRVRTSYESPQSSARSNNSQSDRGTDDSSYLVAYINLNLISQKVLLNLYSPRTAARSWETRITELLNELDDWAKIALQSDDLHASSWAQQPDVDRERYMFRIYYWSTRILITRPCLCRIERRIKSESIRSATFNAKTAELCVQAAEQMTLLFPDQPDTTFIYSRGPWWDIVHIIMQSMAVLLLEMSYEGQNLKDDKENTMKCIKKLMSWLRHLRVNDPVASRAHGVVYKILNTCAPGLREQVKELMNDDGGQPSQSRTWERSQDFTIPPQQESWDTSNEPIYPAVSSQTFPPFLSEQFPDPIYPYPIEYDQSMAFSFGNPLTTTFYQGPPILDMQNLWWQPVSSTNMSLDLSELVMPYQPQPQQPQPQMHGQIHQGMQQTDWMQQPEGDDNLEHAPQQ</sequence>
<dbReference type="GO" id="GO:0008270">
    <property type="term" value="F:zinc ion binding"/>
    <property type="evidence" value="ECO:0007669"/>
    <property type="project" value="InterPro"/>
</dbReference>
<feature type="compositionally biased region" description="Polar residues" evidence="3">
    <location>
        <begin position="1"/>
        <end position="11"/>
    </location>
</feature>
<evidence type="ECO:0000256" key="2">
    <source>
        <dbReference type="ARBA" id="ARBA00023242"/>
    </source>
</evidence>
<name>A0A8H6DXY1_COCSA</name>
<keyword evidence="2" id="KW-0539">Nucleus</keyword>
<dbReference type="Proteomes" id="UP000624244">
    <property type="component" value="Unassembled WGS sequence"/>
</dbReference>
<dbReference type="CDD" id="cd12148">
    <property type="entry name" value="fungal_TF_MHR"/>
    <property type="match status" value="1"/>
</dbReference>
<feature type="region of interest" description="Disordered" evidence="3">
    <location>
        <begin position="131"/>
        <end position="158"/>
    </location>
</feature>
<comment type="caution">
    <text evidence="5">The sequence shown here is derived from an EMBL/GenBank/DDBJ whole genome shotgun (WGS) entry which is preliminary data.</text>
</comment>
<feature type="region of interest" description="Disordered" evidence="3">
    <location>
        <begin position="1"/>
        <end position="36"/>
    </location>
</feature>
<feature type="compositionally biased region" description="Low complexity" evidence="3">
    <location>
        <begin position="473"/>
        <end position="486"/>
    </location>
</feature>
<dbReference type="Pfam" id="PF04082">
    <property type="entry name" value="Fungal_trans"/>
    <property type="match status" value="1"/>
</dbReference>
<feature type="compositionally biased region" description="Polar residues" evidence="3">
    <location>
        <begin position="238"/>
        <end position="247"/>
    </location>
</feature>
<dbReference type="SMART" id="SM00906">
    <property type="entry name" value="Fungal_trans"/>
    <property type="match status" value="1"/>
</dbReference>
<dbReference type="InterPro" id="IPR001138">
    <property type="entry name" value="Zn2Cys6_DnaBD"/>
</dbReference>
<dbReference type="Pfam" id="PF00172">
    <property type="entry name" value="Zn_clus"/>
    <property type="match status" value="1"/>
</dbReference>
<dbReference type="EMBL" id="WNKQ01000003">
    <property type="protein sequence ID" value="KAF5852526.1"/>
    <property type="molecule type" value="Genomic_DNA"/>
</dbReference>
<dbReference type="PROSITE" id="PS00463">
    <property type="entry name" value="ZN2_CY6_FUNGAL_1"/>
    <property type="match status" value="1"/>
</dbReference>
<evidence type="ECO:0000313" key="5">
    <source>
        <dbReference type="EMBL" id="KAF5852526.1"/>
    </source>
</evidence>
<dbReference type="PANTHER" id="PTHR47654:SF5">
    <property type="entry name" value="TRANSCRIPTION FACTOR DOMAIN-CONTAINING PROTEIN"/>
    <property type="match status" value="1"/>
</dbReference>
<feature type="compositionally biased region" description="Basic and acidic residues" evidence="3">
    <location>
        <begin position="224"/>
        <end position="236"/>
    </location>
</feature>
<protein>
    <recommendedName>
        <fullName evidence="4">Zn(2)-C6 fungal-type domain-containing protein</fullName>
    </recommendedName>
</protein>
<dbReference type="AlphaFoldDB" id="A0A8H6DXY1"/>
<feature type="region of interest" description="Disordered" evidence="3">
    <location>
        <begin position="199"/>
        <end position="247"/>
    </location>
</feature>
<dbReference type="InterPro" id="IPR007219">
    <property type="entry name" value="XnlR_reg_dom"/>
</dbReference>
<evidence type="ECO:0000256" key="3">
    <source>
        <dbReference type="SAM" id="MobiDB-lite"/>
    </source>
</evidence>
<feature type="domain" description="Zn(2)-C6 fungal-type" evidence="4">
    <location>
        <begin position="43"/>
        <end position="73"/>
    </location>
</feature>
<feature type="compositionally biased region" description="Low complexity" evidence="3">
    <location>
        <begin position="846"/>
        <end position="859"/>
    </location>
</feature>
<accession>A0A8H6DXY1</accession>
<feature type="compositionally biased region" description="Polar residues" evidence="3">
    <location>
        <begin position="199"/>
        <end position="211"/>
    </location>
</feature>
<dbReference type="InterPro" id="IPR053230">
    <property type="entry name" value="Trans_reg_galc"/>
</dbReference>
<dbReference type="GO" id="GO:0006351">
    <property type="term" value="P:DNA-templated transcription"/>
    <property type="evidence" value="ECO:0007669"/>
    <property type="project" value="InterPro"/>
</dbReference>
<feature type="compositionally biased region" description="Basic and acidic residues" evidence="3">
    <location>
        <begin position="26"/>
        <end position="36"/>
    </location>
</feature>
<dbReference type="SMART" id="SM00066">
    <property type="entry name" value="GAL4"/>
    <property type="match status" value="1"/>
</dbReference>
<dbReference type="PROSITE" id="PS50048">
    <property type="entry name" value="ZN2_CY6_FUNGAL_2"/>
    <property type="match status" value="1"/>
</dbReference>
<feature type="compositionally biased region" description="Basic and acidic residues" evidence="3">
    <location>
        <begin position="136"/>
        <end position="151"/>
    </location>
</feature>
<dbReference type="SUPFAM" id="SSF57701">
    <property type="entry name" value="Zn2/Cys6 DNA-binding domain"/>
    <property type="match status" value="1"/>
</dbReference>
<feature type="region of interest" description="Disordered" evidence="3">
    <location>
        <begin position="458"/>
        <end position="504"/>
    </location>
</feature>
<reference evidence="5" key="1">
    <citation type="submission" date="2019-11" db="EMBL/GenBank/DDBJ databases">
        <title>Bipolaris sorokiniana Genome sequencing.</title>
        <authorList>
            <person name="Wang H."/>
        </authorList>
    </citation>
    <scope>NUCLEOTIDE SEQUENCE</scope>
</reference>
<dbReference type="GO" id="GO:0000981">
    <property type="term" value="F:DNA-binding transcription factor activity, RNA polymerase II-specific"/>
    <property type="evidence" value="ECO:0007669"/>
    <property type="project" value="InterPro"/>
</dbReference>
<gene>
    <name evidence="5" type="ORF">GGP41_007962</name>
</gene>
<feature type="region of interest" description="Disordered" evidence="3">
    <location>
        <begin position="838"/>
        <end position="878"/>
    </location>
</feature>
<proteinExistence type="predicted"/>
<dbReference type="CDD" id="cd00067">
    <property type="entry name" value="GAL4"/>
    <property type="match status" value="1"/>
</dbReference>
<dbReference type="GO" id="GO:0003677">
    <property type="term" value="F:DNA binding"/>
    <property type="evidence" value="ECO:0007669"/>
    <property type="project" value="InterPro"/>
</dbReference>
<evidence type="ECO:0000256" key="1">
    <source>
        <dbReference type="ARBA" id="ARBA00022723"/>
    </source>
</evidence>
<evidence type="ECO:0000313" key="6">
    <source>
        <dbReference type="Proteomes" id="UP000624244"/>
    </source>
</evidence>
<evidence type="ECO:0000259" key="4">
    <source>
        <dbReference type="PROSITE" id="PS50048"/>
    </source>
</evidence>
<dbReference type="InterPro" id="IPR036864">
    <property type="entry name" value="Zn2-C6_fun-type_DNA-bd_sf"/>
</dbReference>
<keyword evidence="1" id="KW-0479">Metal-binding</keyword>
<dbReference type="Gene3D" id="4.10.240.10">
    <property type="entry name" value="Zn(2)-C6 fungal-type DNA-binding domain"/>
    <property type="match status" value="1"/>
</dbReference>
<dbReference type="PANTHER" id="PTHR47654">
    <property type="entry name" value="ZN(II)2CYS6 TRANSCRIPTION FACTOR (EUROFUNG)-RELATED"/>
    <property type="match status" value="1"/>
</dbReference>
<feature type="compositionally biased region" description="Polar residues" evidence="3">
    <location>
        <begin position="487"/>
        <end position="502"/>
    </location>
</feature>